<comment type="caution">
    <text evidence="1">The sequence shown here is derived from an EMBL/GenBank/DDBJ whole genome shotgun (WGS) entry which is preliminary data.</text>
</comment>
<protein>
    <submittedName>
        <fullName evidence="1">Uncharacterized protein</fullName>
    </submittedName>
</protein>
<gene>
    <name evidence="1" type="ORF">GCK32_018260</name>
</gene>
<keyword evidence="2" id="KW-1185">Reference proteome</keyword>
<name>A0AAN8IF46_TRICO</name>
<feature type="non-terminal residue" evidence="1">
    <location>
        <position position="1"/>
    </location>
</feature>
<evidence type="ECO:0000313" key="1">
    <source>
        <dbReference type="EMBL" id="KAK5971041.1"/>
    </source>
</evidence>
<accession>A0AAN8IF46</accession>
<dbReference type="EMBL" id="WIXE01018317">
    <property type="protein sequence ID" value="KAK5971041.1"/>
    <property type="molecule type" value="Genomic_DNA"/>
</dbReference>
<organism evidence="1 2">
    <name type="scientific">Trichostrongylus colubriformis</name>
    <name type="common">Black scour worm</name>
    <dbReference type="NCBI Taxonomy" id="6319"/>
    <lineage>
        <taxon>Eukaryota</taxon>
        <taxon>Metazoa</taxon>
        <taxon>Ecdysozoa</taxon>
        <taxon>Nematoda</taxon>
        <taxon>Chromadorea</taxon>
        <taxon>Rhabditida</taxon>
        <taxon>Rhabditina</taxon>
        <taxon>Rhabditomorpha</taxon>
        <taxon>Strongyloidea</taxon>
        <taxon>Trichostrongylidae</taxon>
        <taxon>Trichostrongylus</taxon>
    </lineage>
</organism>
<proteinExistence type="predicted"/>
<dbReference type="Proteomes" id="UP001331761">
    <property type="component" value="Unassembled WGS sequence"/>
</dbReference>
<dbReference type="AlphaFoldDB" id="A0AAN8IF46"/>
<evidence type="ECO:0000313" key="2">
    <source>
        <dbReference type="Proteomes" id="UP001331761"/>
    </source>
</evidence>
<sequence>VYCFVGLKSLFSQAPEHCEGTVVTSDDGHHLCNNAIALNITVGGVVGEEEPEDEEYEHSENYDQYDDDLPEEVEIDRDIFAGAPEVHVYYLIDVNRPRQLEIKGGTPTIRDMKTSVESEILKYDLTAGYQPDNLPSVPG</sequence>
<reference evidence="1 2" key="1">
    <citation type="submission" date="2019-10" db="EMBL/GenBank/DDBJ databases">
        <title>Assembly and Annotation for the nematode Trichostrongylus colubriformis.</title>
        <authorList>
            <person name="Martin J."/>
        </authorList>
    </citation>
    <scope>NUCLEOTIDE SEQUENCE [LARGE SCALE GENOMIC DNA]</scope>
    <source>
        <strain evidence="1">G859</strain>
        <tissue evidence="1">Whole worm</tissue>
    </source>
</reference>